<comment type="catalytic activity">
    <reaction evidence="2 15">
        <text>1-(5-phospho-beta-D-ribosyl)-ATP + H2O = 1-(5-phospho-beta-D-ribosyl)-5'-AMP + diphosphate + H(+)</text>
        <dbReference type="Rhea" id="RHEA:22828"/>
        <dbReference type="ChEBI" id="CHEBI:15377"/>
        <dbReference type="ChEBI" id="CHEBI:15378"/>
        <dbReference type="ChEBI" id="CHEBI:33019"/>
        <dbReference type="ChEBI" id="CHEBI:59457"/>
        <dbReference type="ChEBI" id="CHEBI:73183"/>
        <dbReference type="EC" id="3.6.1.31"/>
    </reaction>
</comment>
<dbReference type="GO" id="GO:0004635">
    <property type="term" value="F:phosphoribosyl-AMP cyclohydrolase activity"/>
    <property type="evidence" value="ECO:0007669"/>
    <property type="project" value="UniProtKB-UniRule"/>
</dbReference>
<dbReference type="AlphaFoldDB" id="C8PI34"/>
<dbReference type="EMBL" id="ACYG01000025">
    <property type="protein sequence ID" value="EEV17424.1"/>
    <property type="molecule type" value="Genomic_DNA"/>
</dbReference>
<evidence type="ECO:0000256" key="8">
    <source>
        <dbReference type="ARBA" id="ARBA00022490"/>
    </source>
</evidence>
<evidence type="ECO:0000256" key="5">
    <source>
        <dbReference type="ARBA" id="ARBA00005204"/>
    </source>
</evidence>
<dbReference type="FunFam" id="3.10.20.810:FF:000001">
    <property type="entry name" value="Histidine biosynthesis bifunctional protein HisIE"/>
    <property type="match status" value="1"/>
</dbReference>
<evidence type="ECO:0000313" key="19">
    <source>
        <dbReference type="Proteomes" id="UP000005709"/>
    </source>
</evidence>
<keyword evidence="14 15" id="KW-0511">Multifunctional enzyme</keyword>
<evidence type="ECO:0000256" key="14">
    <source>
        <dbReference type="ARBA" id="ARBA00023268"/>
    </source>
</evidence>
<dbReference type="InterPro" id="IPR002496">
    <property type="entry name" value="PRib_AMP_CycHydrolase_dom"/>
</dbReference>
<dbReference type="NCBIfam" id="NF001611">
    <property type="entry name" value="PRK00400.1-3"/>
    <property type="match status" value="1"/>
</dbReference>
<keyword evidence="19" id="KW-1185">Reference proteome</keyword>
<evidence type="ECO:0000256" key="3">
    <source>
        <dbReference type="ARBA" id="ARBA00004496"/>
    </source>
</evidence>
<dbReference type="STRING" id="824.CGRAC_0148"/>
<keyword evidence="12 15" id="KW-0067">ATP-binding</keyword>
<dbReference type="Gene3D" id="3.10.20.810">
    <property type="entry name" value="Phosphoribosyl-AMP cyclohydrolase"/>
    <property type="match status" value="1"/>
</dbReference>
<comment type="similarity">
    <text evidence="6 15">In the C-terminal section; belongs to the PRA-PH family.</text>
</comment>
<dbReference type="eggNOG" id="COG0140">
    <property type="taxonomic scope" value="Bacteria"/>
</dbReference>
<dbReference type="Pfam" id="PF01502">
    <property type="entry name" value="PRA-CH"/>
    <property type="match status" value="1"/>
</dbReference>
<feature type="compositionally biased region" description="Polar residues" evidence="16">
    <location>
        <begin position="132"/>
        <end position="172"/>
    </location>
</feature>
<comment type="caution">
    <text evidence="18">The sequence shown here is derived from an EMBL/GenBank/DDBJ whole genome shotgun (WGS) entry which is preliminary data.</text>
</comment>
<evidence type="ECO:0000256" key="10">
    <source>
        <dbReference type="ARBA" id="ARBA00022741"/>
    </source>
</evidence>
<dbReference type="UniPathway" id="UPA00031">
    <property type="reaction ID" value="UER00007"/>
</dbReference>
<evidence type="ECO:0000259" key="17">
    <source>
        <dbReference type="Pfam" id="PF01502"/>
    </source>
</evidence>
<evidence type="ECO:0000256" key="4">
    <source>
        <dbReference type="ARBA" id="ARBA00005169"/>
    </source>
</evidence>
<dbReference type="CDD" id="cd11534">
    <property type="entry name" value="NTP-PPase_HisIE_like"/>
    <property type="match status" value="1"/>
</dbReference>
<dbReference type="GO" id="GO:0004636">
    <property type="term" value="F:phosphoribosyl-ATP diphosphatase activity"/>
    <property type="evidence" value="ECO:0007669"/>
    <property type="project" value="UniProtKB-UniRule"/>
</dbReference>
<sequence>MKVDWQKLGGLLPAIVQDAGDGAVLMLAYMNEEALSLTLRTGYAHYFSRSKGRIWKKGEESGHVQLVKSAFLDCDNDALLLKIEQCGGSACHTGARSCFFKEISLQKCGENVGSSSTCGAINFAEHGSTTSLAQKNSENSRAGQNSASCDGFQNLTPENSTTSCSNQSSVMQSPSATNSAFTNSAAERSEQNLDAAAQNSTLENSAEKGPYSVLDEIYHICLDRKLNGEPALSYVASLYAKGENAYLKKIAEEACEFALACKDLSRSELYADVAREGFGEHRAGEPRYDVIYEGADLLFHLLLALAAHNIHPDALLDELARRQGQSGIEEKRRRGK</sequence>
<dbReference type="HAMAP" id="MF_01021">
    <property type="entry name" value="HisI"/>
    <property type="match status" value="1"/>
</dbReference>
<reference evidence="18 19" key="1">
    <citation type="submission" date="2009-07" db="EMBL/GenBank/DDBJ databases">
        <authorList>
            <person name="Madupu R."/>
            <person name="Sebastian Y."/>
            <person name="Durkin A.S."/>
            <person name="Torralba M."/>
            <person name="Methe B."/>
            <person name="Sutton G.G."/>
            <person name="Strausberg R.L."/>
            <person name="Nelson K.E."/>
        </authorList>
    </citation>
    <scope>NUCLEOTIDE SEQUENCE [LARGE SCALE GENOMIC DNA]</scope>
    <source>
        <strain evidence="18 19">RM3268</strain>
    </source>
</reference>
<feature type="compositionally biased region" description="Low complexity" evidence="16">
    <location>
        <begin position="173"/>
        <end position="186"/>
    </location>
</feature>
<dbReference type="SUPFAM" id="SSF101386">
    <property type="entry name" value="all-alpha NTP pyrophosphatases"/>
    <property type="match status" value="1"/>
</dbReference>
<dbReference type="GO" id="GO:0005737">
    <property type="term" value="C:cytoplasm"/>
    <property type="evidence" value="ECO:0007669"/>
    <property type="project" value="UniProtKB-SubCell"/>
</dbReference>
<dbReference type="PANTHER" id="PTHR42945:SF1">
    <property type="entry name" value="HISTIDINE BIOSYNTHESIS BIFUNCTIONAL PROTEIN HIS7"/>
    <property type="match status" value="1"/>
</dbReference>
<evidence type="ECO:0000256" key="11">
    <source>
        <dbReference type="ARBA" id="ARBA00022801"/>
    </source>
</evidence>
<dbReference type="HAMAP" id="MF_01019">
    <property type="entry name" value="HisIE"/>
    <property type="match status" value="1"/>
</dbReference>
<keyword evidence="13 15" id="KW-0368">Histidine biosynthesis</keyword>
<dbReference type="eggNOG" id="COG0139">
    <property type="taxonomic scope" value="Bacteria"/>
</dbReference>
<dbReference type="InterPro" id="IPR008179">
    <property type="entry name" value="HisE"/>
</dbReference>
<dbReference type="SUPFAM" id="SSF141734">
    <property type="entry name" value="HisI-like"/>
    <property type="match status" value="1"/>
</dbReference>
<dbReference type="EC" id="3.6.1.31" evidence="15"/>
<dbReference type="InterPro" id="IPR038019">
    <property type="entry name" value="PRib_AMP_CycHydrolase_sf"/>
</dbReference>
<evidence type="ECO:0000256" key="6">
    <source>
        <dbReference type="ARBA" id="ARBA00007731"/>
    </source>
</evidence>
<dbReference type="NCBIfam" id="NF000768">
    <property type="entry name" value="PRK00051.1"/>
    <property type="match status" value="1"/>
</dbReference>
<comment type="similarity">
    <text evidence="7 15">In the N-terminal section; belongs to the PRA-CH family.</text>
</comment>
<feature type="region of interest" description="Disordered" evidence="16">
    <location>
        <begin position="132"/>
        <end position="205"/>
    </location>
</feature>
<evidence type="ECO:0000256" key="15">
    <source>
        <dbReference type="HAMAP-Rule" id="MF_01019"/>
    </source>
</evidence>
<dbReference type="Proteomes" id="UP000005709">
    <property type="component" value="Unassembled WGS sequence"/>
</dbReference>
<name>C8PI34_9BACT</name>
<evidence type="ECO:0000256" key="16">
    <source>
        <dbReference type="SAM" id="MobiDB-lite"/>
    </source>
</evidence>
<comment type="catalytic activity">
    <reaction evidence="1 15">
        <text>1-(5-phospho-beta-D-ribosyl)-5'-AMP + H2O = 1-(5-phospho-beta-D-ribosyl)-5-[(5-phospho-beta-D-ribosylamino)methylideneamino]imidazole-4-carboxamide</text>
        <dbReference type="Rhea" id="RHEA:20049"/>
        <dbReference type="ChEBI" id="CHEBI:15377"/>
        <dbReference type="ChEBI" id="CHEBI:58435"/>
        <dbReference type="ChEBI" id="CHEBI:59457"/>
        <dbReference type="EC" id="3.5.4.19"/>
    </reaction>
</comment>
<evidence type="ECO:0000256" key="13">
    <source>
        <dbReference type="ARBA" id="ARBA00023102"/>
    </source>
</evidence>
<feature type="region of interest" description="Phosphoribosyl-AMP cyclohydrolase" evidence="15">
    <location>
        <begin position="1"/>
        <end position="213"/>
    </location>
</feature>
<proteinExistence type="inferred from homology"/>
<evidence type="ECO:0000256" key="7">
    <source>
        <dbReference type="ARBA" id="ARBA00008299"/>
    </source>
</evidence>
<keyword evidence="8 15" id="KW-0963">Cytoplasm</keyword>
<keyword evidence="9 15" id="KW-0028">Amino-acid biosynthesis</keyword>
<dbReference type="EC" id="3.5.4.19" evidence="15"/>
<evidence type="ECO:0000256" key="12">
    <source>
        <dbReference type="ARBA" id="ARBA00022840"/>
    </source>
</evidence>
<comment type="pathway">
    <text evidence="5 15">Amino-acid biosynthesis; L-histidine biosynthesis; L-histidine from 5-phospho-alpha-D-ribose 1-diphosphate: step 2/9.</text>
</comment>
<organism evidence="18 19">
    <name type="scientific">Campylobacter gracilis RM3268</name>
    <dbReference type="NCBI Taxonomy" id="553220"/>
    <lineage>
        <taxon>Bacteria</taxon>
        <taxon>Pseudomonadati</taxon>
        <taxon>Campylobacterota</taxon>
        <taxon>Epsilonproteobacteria</taxon>
        <taxon>Campylobacterales</taxon>
        <taxon>Campylobacteraceae</taxon>
        <taxon>Campylobacter</taxon>
    </lineage>
</organism>
<dbReference type="Gene3D" id="1.10.287.1080">
    <property type="entry name" value="MazG-like"/>
    <property type="match status" value="1"/>
</dbReference>
<dbReference type="InterPro" id="IPR026660">
    <property type="entry name" value="PRA-CH"/>
</dbReference>
<evidence type="ECO:0000313" key="18">
    <source>
        <dbReference type="EMBL" id="EEV17424.1"/>
    </source>
</evidence>
<accession>C8PI34</accession>
<feature type="region of interest" description="Phosphoribosyl-ATP pyrophosphohydrolase" evidence="15">
    <location>
        <begin position="214"/>
        <end position="336"/>
    </location>
</feature>
<dbReference type="PANTHER" id="PTHR42945">
    <property type="entry name" value="HISTIDINE BIOSYNTHESIS BIFUNCTIONAL PROTEIN"/>
    <property type="match status" value="1"/>
</dbReference>
<dbReference type="HAMAP" id="MF_01020">
    <property type="entry name" value="HisE"/>
    <property type="match status" value="1"/>
</dbReference>
<feature type="domain" description="Phosphoribosyl-AMP cyclohydrolase" evidence="17">
    <location>
        <begin position="26"/>
        <end position="100"/>
    </location>
</feature>
<dbReference type="InterPro" id="IPR023019">
    <property type="entry name" value="His_synth_HisIE"/>
</dbReference>
<evidence type="ECO:0000256" key="2">
    <source>
        <dbReference type="ARBA" id="ARBA00001460"/>
    </source>
</evidence>
<comment type="pathway">
    <text evidence="4 15">Amino-acid biosynthesis; L-histidine biosynthesis; L-histidine from 5-phospho-alpha-D-ribose 1-diphosphate: step 3/9.</text>
</comment>
<protein>
    <recommendedName>
        <fullName evidence="15">Histidine biosynthesis bifunctional protein HisIE</fullName>
    </recommendedName>
    <domain>
        <recommendedName>
            <fullName evidence="15">Phosphoribosyl-AMP cyclohydrolase</fullName>
            <shortName evidence="15">PRA-CH</shortName>
            <ecNumber evidence="15">3.5.4.19</ecNumber>
        </recommendedName>
    </domain>
    <domain>
        <recommendedName>
            <fullName evidence="15">Phosphoribosyl-ATP pyrophosphatase</fullName>
            <shortName evidence="15">PRA-PH</shortName>
            <ecNumber evidence="15">3.6.1.31</ecNumber>
        </recommendedName>
    </domain>
</protein>
<dbReference type="Pfam" id="PF01503">
    <property type="entry name" value="PRA-PH"/>
    <property type="match status" value="1"/>
</dbReference>
<comment type="subcellular location">
    <subcellularLocation>
        <location evidence="3 15">Cytoplasm</location>
    </subcellularLocation>
</comment>
<keyword evidence="11 15" id="KW-0378">Hydrolase</keyword>
<dbReference type="GO" id="GO:0000105">
    <property type="term" value="P:L-histidine biosynthetic process"/>
    <property type="evidence" value="ECO:0007669"/>
    <property type="project" value="UniProtKB-UniRule"/>
</dbReference>
<dbReference type="InterPro" id="IPR021130">
    <property type="entry name" value="PRib-ATP_PPHydrolase-like"/>
</dbReference>
<keyword evidence="10 15" id="KW-0547">Nucleotide-binding</keyword>
<dbReference type="GO" id="GO:0005524">
    <property type="term" value="F:ATP binding"/>
    <property type="evidence" value="ECO:0007669"/>
    <property type="project" value="UniProtKB-KW"/>
</dbReference>
<evidence type="ECO:0000256" key="9">
    <source>
        <dbReference type="ARBA" id="ARBA00022605"/>
    </source>
</evidence>
<evidence type="ECO:0000256" key="1">
    <source>
        <dbReference type="ARBA" id="ARBA00000024"/>
    </source>
</evidence>
<gene>
    <name evidence="18" type="primary">hisE</name>
    <name evidence="15" type="synonym">hisI</name>
    <name evidence="15" type="synonym">hisIE</name>
    <name evidence="18" type="ORF">CAMGR0001_0015</name>
</gene>